<dbReference type="SUPFAM" id="SSF56281">
    <property type="entry name" value="Metallo-hydrolase/oxidoreductase"/>
    <property type="match status" value="1"/>
</dbReference>
<keyword evidence="5" id="KW-0862">Zinc</keyword>
<name>A0AA89QEA3_STRCU</name>
<reference evidence="7 8" key="1">
    <citation type="submission" date="2020-08" db="EMBL/GenBank/DDBJ databases">
        <title>Sequencing the genomes of 1000 actinobacteria strains.</title>
        <authorList>
            <person name="Klenk H.-P."/>
        </authorList>
    </citation>
    <scope>NUCLEOTIDE SEQUENCE [LARGE SCALE GENOMIC DNA]</scope>
    <source>
        <strain evidence="7 8">DSM 40129</strain>
    </source>
</reference>
<evidence type="ECO:0000256" key="3">
    <source>
        <dbReference type="ARBA" id="ARBA00022723"/>
    </source>
</evidence>
<dbReference type="Pfam" id="PF00753">
    <property type="entry name" value="Lactamase_B"/>
    <property type="match status" value="1"/>
</dbReference>
<evidence type="ECO:0000256" key="1">
    <source>
        <dbReference type="ARBA" id="ARBA00001947"/>
    </source>
</evidence>
<feature type="domain" description="Metallo-beta-lactamase" evidence="6">
    <location>
        <begin position="52"/>
        <end position="245"/>
    </location>
</feature>
<dbReference type="CDD" id="cd07729">
    <property type="entry name" value="AHL_lactonase_MBL-fold"/>
    <property type="match status" value="1"/>
</dbReference>
<keyword evidence="4 7" id="KW-0378">Hydrolase</keyword>
<gene>
    <name evidence="7" type="ORF">HNR72_007880</name>
</gene>
<dbReference type="PANTHER" id="PTHR42978:SF2">
    <property type="entry name" value="102 KBASES UNSTABLE REGION: FROM 1 TO 119443"/>
    <property type="match status" value="1"/>
</dbReference>
<evidence type="ECO:0000313" key="7">
    <source>
        <dbReference type="EMBL" id="MBB5816758.1"/>
    </source>
</evidence>
<dbReference type="GO" id="GO:0016787">
    <property type="term" value="F:hydrolase activity"/>
    <property type="evidence" value="ECO:0007669"/>
    <property type="project" value="UniProtKB-KW"/>
</dbReference>
<evidence type="ECO:0000313" key="8">
    <source>
        <dbReference type="Proteomes" id="UP000579531"/>
    </source>
</evidence>
<dbReference type="AlphaFoldDB" id="A0AA89QEA3"/>
<comment type="similarity">
    <text evidence="2">Belongs to the metallo-beta-lactamase superfamily.</text>
</comment>
<evidence type="ECO:0000256" key="5">
    <source>
        <dbReference type="ARBA" id="ARBA00022833"/>
    </source>
</evidence>
<dbReference type="EMBL" id="JACHLX010000002">
    <property type="protein sequence ID" value="MBB5816758.1"/>
    <property type="molecule type" value="Genomic_DNA"/>
</dbReference>
<protein>
    <submittedName>
        <fullName evidence="7">Glyoxylase-like metal-dependent hydrolase (Beta-lactamase superfamily II)</fullName>
    </submittedName>
</protein>
<proteinExistence type="inferred from homology"/>
<organism evidence="7 8">
    <name type="scientific">Streptomyces collinus</name>
    <dbReference type="NCBI Taxonomy" id="42684"/>
    <lineage>
        <taxon>Bacteria</taxon>
        <taxon>Bacillati</taxon>
        <taxon>Actinomycetota</taxon>
        <taxon>Actinomycetes</taxon>
        <taxon>Kitasatosporales</taxon>
        <taxon>Streptomycetaceae</taxon>
        <taxon>Streptomyces</taxon>
    </lineage>
</organism>
<accession>A0AA89QEA3</accession>
<dbReference type="PANTHER" id="PTHR42978">
    <property type="entry name" value="QUORUM-QUENCHING LACTONASE YTNP-RELATED-RELATED"/>
    <property type="match status" value="1"/>
</dbReference>
<sequence length="264" mass="28814">MVVLLSADRPDGTPESRQDGRMLKNMAVRRLDLGYLIRPASETGGPQPRVEPVLAYLVLHEQGLILFDTGIGSADPGTEAHYRPRRRDLRDALKAAGVALDDISLVANCHLHFDHCGGNPLLGGRPVLVQDIELTTARNGGYTVDELIDFPAAAYEELTGETEVWPGVWIIPTPGHTPGHQSLVLRQTDGSVVLAGQAHDFASHFASDQMARQAALHGVEQPLPPYQPWLERLADFDPRRVFFAHDCSVWEPSPRTTIQGVSGG</sequence>
<keyword evidence="8" id="KW-1185">Reference proteome</keyword>
<dbReference type="InterPro" id="IPR001279">
    <property type="entry name" value="Metallo-B-lactamas"/>
</dbReference>
<dbReference type="GO" id="GO:0046872">
    <property type="term" value="F:metal ion binding"/>
    <property type="evidence" value="ECO:0007669"/>
    <property type="project" value="UniProtKB-KW"/>
</dbReference>
<dbReference type="InterPro" id="IPR036866">
    <property type="entry name" value="RibonucZ/Hydroxyglut_hydro"/>
</dbReference>
<keyword evidence="3" id="KW-0479">Metal-binding</keyword>
<dbReference type="Proteomes" id="UP000579531">
    <property type="component" value="Unassembled WGS sequence"/>
</dbReference>
<evidence type="ECO:0000256" key="4">
    <source>
        <dbReference type="ARBA" id="ARBA00022801"/>
    </source>
</evidence>
<dbReference type="SMART" id="SM00849">
    <property type="entry name" value="Lactamase_B"/>
    <property type="match status" value="1"/>
</dbReference>
<comment type="cofactor">
    <cofactor evidence="1">
        <name>Zn(2+)</name>
        <dbReference type="ChEBI" id="CHEBI:29105"/>
    </cofactor>
</comment>
<dbReference type="InterPro" id="IPR051013">
    <property type="entry name" value="MBL_superfamily_lactonases"/>
</dbReference>
<dbReference type="Gene3D" id="3.60.15.10">
    <property type="entry name" value="Ribonuclease Z/Hydroxyacylglutathione hydrolase-like"/>
    <property type="match status" value="1"/>
</dbReference>
<evidence type="ECO:0000256" key="2">
    <source>
        <dbReference type="ARBA" id="ARBA00007749"/>
    </source>
</evidence>
<evidence type="ECO:0000259" key="6">
    <source>
        <dbReference type="SMART" id="SM00849"/>
    </source>
</evidence>
<comment type="caution">
    <text evidence="7">The sequence shown here is derived from an EMBL/GenBank/DDBJ whole genome shotgun (WGS) entry which is preliminary data.</text>
</comment>